<gene>
    <name evidence="5" type="ORF">GXW98_03555</name>
</gene>
<evidence type="ECO:0000259" key="4">
    <source>
        <dbReference type="PROSITE" id="PS50995"/>
    </source>
</evidence>
<keyword evidence="1" id="KW-0805">Transcription regulation</keyword>
<proteinExistence type="predicted"/>
<dbReference type="InterPro" id="IPR000835">
    <property type="entry name" value="HTH_MarR-typ"/>
</dbReference>
<dbReference type="Gene3D" id="1.10.10.10">
    <property type="entry name" value="Winged helix-like DNA-binding domain superfamily/Winged helix DNA-binding domain"/>
    <property type="match status" value="1"/>
</dbReference>
<keyword evidence="2" id="KW-0238">DNA-binding</keyword>
<protein>
    <submittedName>
        <fullName evidence="5">Winged helix-turn-helix transcriptional regulator</fullName>
    </submittedName>
</protein>
<evidence type="ECO:0000256" key="2">
    <source>
        <dbReference type="ARBA" id="ARBA00023125"/>
    </source>
</evidence>
<dbReference type="Pfam" id="PF12802">
    <property type="entry name" value="MarR_2"/>
    <property type="match status" value="1"/>
</dbReference>
<dbReference type="SUPFAM" id="SSF46785">
    <property type="entry name" value="Winged helix' DNA-binding domain"/>
    <property type="match status" value="1"/>
</dbReference>
<dbReference type="CDD" id="cd00090">
    <property type="entry name" value="HTH_ARSR"/>
    <property type="match status" value="1"/>
</dbReference>
<reference evidence="5" key="1">
    <citation type="journal article" date="2020" name="Biotechnol. Biofuels">
        <title>New insights from the biogas microbiome by comprehensive genome-resolved metagenomics of nearly 1600 species originating from multiple anaerobic digesters.</title>
        <authorList>
            <person name="Campanaro S."/>
            <person name="Treu L."/>
            <person name="Rodriguez-R L.M."/>
            <person name="Kovalovszki A."/>
            <person name="Ziels R.M."/>
            <person name="Maus I."/>
            <person name="Zhu X."/>
            <person name="Kougias P.G."/>
            <person name="Basile A."/>
            <person name="Luo G."/>
            <person name="Schluter A."/>
            <person name="Konstantinidis K.T."/>
            <person name="Angelidaki I."/>
        </authorList>
    </citation>
    <scope>NUCLEOTIDE SEQUENCE</scope>
    <source>
        <strain evidence="5">AS01afH2WH_6</strain>
    </source>
</reference>
<evidence type="ECO:0000313" key="5">
    <source>
        <dbReference type="EMBL" id="NLT79348.1"/>
    </source>
</evidence>
<evidence type="ECO:0000256" key="3">
    <source>
        <dbReference type="ARBA" id="ARBA00023163"/>
    </source>
</evidence>
<dbReference type="RefSeq" id="WP_273173111.1">
    <property type="nucleotide sequence ID" value="NZ_JAAXZR010000016.1"/>
</dbReference>
<reference evidence="5" key="2">
    <citation type="submission" date="2020-01" db="EMBL/GenBank/DDBJ databases">
        <authorList>
            <person name="Campanaro S."/>
        </authorList>
    </citation>
    <scope>NUCLEOTIDE SEQUENCE</scope>
    <source>
        <strain evidence="5">AS01afH2WH_6</strain>
    </source>
</reference>
<dbReference type="InterPro" id="IPR036388">
    <property type="entry name" value="WH-like_DNA-bd_sf"/>
</dbReference>
<dbReference type="InterPro" id="IPR011991">
    <property type="entry name" value="ArsR-like_HTH"/>
</dbReference>
<sequence length="147" mass="16473">MKSNDESSASFNSALMLLQCEFVAERNRVNPQGITWLQYDIMFALTEGSVLPSALSQRLGITRSKLSKNLGELKSLGYVEQVPGTGDRRELQTNLSASGQSFMRNVDRQHQELADVARSVWSASEQVQFEELSHKLVAVLRNRRSAK</sequence>
<dbReference type="PROSITE" id="PS50995">
    <property type="entry name" value="HTH_MARR_2"/>
    <property type="match status" value="1"/>
</dbReference>
<organism evidence="5 6">
    <name type="scientific">Bifidobacterium crudilactis</name>
    <dbReference type="NCBI Taxonomy" id="327277"/>
    <lineage>
        <taxon>Bacteria</taxon>
        <taxon>Bacillati</taxon>
        <taxon>Actinomycetota</taxon>
        <taxon>Actinomycetes</taxon>
        <taxon>Bifidobacteriales</taxon>
        <taxon>Bifidobacteriaceae</taxon>
        <taxon>Bifidobacterium</taxon>
    </lineage>
</organism>
<dbReference type="SMART" id="SM00347">
    <property type="entry name" value="HTH_MARR"/>
    <property type="match status" value="1"/>
</dbReference>
<name>A0A971CYK0_9BIFI</name>
<dbReference type="EMBL" id="JAAXZR010000016">
    <property type="protein sequence ID" value="NLT79348.1"/>
    <property type="molecule type" value="Genomic_DNA"/>
</dbReference>
<comment type="caution">
    <text evidence="5">The sequence shown here is derived from an EMBL/GenBank/DDBJ whole genome shotgun (WGS) entry which is preliminary data.</text>
</comment>
<dbReference type="GO" id="GO:0003700">
    <property type="term" value="F:DNA-binding transcription factor activity"/>
    <property type="evidence" value="ECO:0007669"/>
    <property type="project" value="InterPro"/>
</dbReference>
<dbReference type="Proteomes" id="UP000767327">
    <property type="component" value="Unassembled WGS sequence"/>
</dbReference>
<dbReference type="AlphaFoldDB" id="A0A971CYK0"/>
<dbReference type="InterPro" id="IPR036390">
    <property type="entry name" value="WH_DNA-bd_sf"/>
</dbReference>
<accession>A0A971CYK0</accession>
<dbReference type="PRINTS" id="PR00598">
    <property type="entry name" value="HTHMARR"/>
</dbReference>
<feature type="domain" description="HTH marR-type" evidence="4">
    <location>
        <begin position="1"/>
        <end position="138"/>
    </location>
</feature>
<dbReference type="PANTHER" id="PTHR42756">
    <property type="entry name" value="TRANSCRIPTIONAL REGULATOR, MARR"/>
    <property type="match status" value="1"/>
</dbReference>
<keyword evidence="3" id="KW-0804">Transcription</keyword>
<dbReference type="GO" id="GO:0003677">
    <property type="term" value="F:DNA binding"/>
    <property type="evidence" value="ECO:0007669"/>
    <property type="project" value="UniProtKB-KW"/>
</dbReference>
<evidence type="ECO:0000313" key="6">
    <source>
        <dbReference type="Proteomes" id="UP000767327"/>
    </source>
</evidence>
<evidence type="ECO:0000256" key="1">
    <source>
        <dbReference type="ARBA" id="ARBA00023015"/>
    </source>
</evidence>
<dbReference type="PANTHER" id="PTHR42756:SF1">
    <property type="entry name" value="TRANSCRIPTIONAL REPRESSOR OF EMRAB OPERON"/>
    <property type="match status" value="1"/>
</dbReference>